<evidence type="ECO:0000256" key="1">
    <source>
        <dbReference type="ARBA" id="ARBA00023239"/>
    </source>
</evidence>
<evidence type="ECO:0000313" key="7">
    <source>
        <dbReference type="Proteomes" id="UP000748752"/>
    </source>
</evidence>
<dbReference type="HAMAP" id="MF_02071">
    <property type="entry name" value="RlpA"/>
    <property type="match status" value="1"/>
</dbReference>
<evidence type="ECO:0000313" key="6">
    <source>
        <dbReference type="EMBL" id="MBK1629192.1"/>
    </source>
</evidence>
<dbReference type="SUPFAM" id="SSF50685">
    <property type="entry name" value="Barwin-like endoglucanases"/>
    <property type="match status" value="1"/>
</dbReference>
<comment type="caution">
    <text evidence="6">The sequence shown here is derived from an EMBL/GenBank/DDBJ whole genome shotgun (WGS) entry which is preliminary data.</text>
</comment>
<dbReference type="PANTHER" id="PTHR34183">
    <property type="entry name" value="ENDOLYTIC PEPTIDOGLYCAN TRANSGLYCOSYLASE RLPA"/>
    <property type="match status" value="1"/>
</dbReference>
<dbReference type="CDD" id="cd22268">
    <property type="entry name" value="DPBB_RlpA-like"/>
    <property type="match status" value="1"/>
</dbReference>
<dbReference type="EC" id="4.2.2.-" evidence="3"/>
<sequence length="158" mass="17181">MTMGMRGLAEAGGSRRRAALRPPRLAMASVLAVAALMPLPAFAAGEGLASFYGGSFHGRRTASGQRFDQQALTAAHRTLRFGTRVRVTHKRNRRSVVVTINDRGPFVRGRVIDLSRAAARRLGMLGAGLAPVRLEVLRERSGLEKVKGRYTGLLQELF</sequence>
<dbReference type="InterPro" id="IPR036908">
    <property type="entry name" value="RlpA-like_sf"/>
</dbReference>
<dbReference type="EMBL" id="NRRV01000001">
    <property type="protein sequence ID" value="MBK1629192.1"/>
    <property type="molecule type" value="Genomic_DNA"/>
</dbReference>
<dbReference type="Pfam" id="PF03330">
    <property type="entry name" value="DPBB_1"/>
    <property type="match status" value="1"/>
</dbReference>
<comment type="similarity">
    <text evidence="3 4">Belongs to the RlpA family.</text>
</comment>
<organism evidence="6 7">
    <name type="scientific">Thiohalocapsa halophila</name>
    <dbReference type="NCBI Taxonomy" id="69359"/>
    <lineage>
        <taxon>Bacteria</taxon>
        <taxon>Pseudomonadati</taxon>
        <taxon>Pseudomonadota</taxon>
        <taxon>Gammaproteobacteria</taxon>
        <taxon>Chromatiales</taxon>
        <taxon>Chromatiaceae</taxon>
        <taxon>Thiohalocapsa</taxon>
    </lineage>
</organism>
<accession>A0ABS1CB84</accession>
<keyword evidence="7" id="KW-1185">Reference proteome</keyword>
<gene>
    <name evidence="3" type="primary">rlpA</name>
    <name evidence="6" type="ORF">CKO31_00290</name>
</gene>
<comment type="function">
    <text evidence="3">Lytic transglycosylase with a strong preference for naked glycan strands that lack stem peptides.</text>
</comment>
<name>A0ABS1CB84_9GAMM</name>
<evidence type="ECO:0000256" key="3">
    <source>
        <dbReference type="HAMAP-Rule" id="MF_02071"/>
    </source>
</evidence>
<feature type="domain" description="RlpA-like protein double-psi beta-barrel" evidence="5">
    <location>
        <begin position="46"/>
        <end position="133"/>
    </location>
</feature>
<dbReference type="Proteomes" id="UP000748752">
    <property type="component" value="Unassembled WGS sequence"/>
</dbReference>
<dbReference type="PANTHER" id="PTHR34183:SF8">
    <property type="entry name" value="ENDOLYTIC PEPTIDOGLYCAN TRANSGLYCOSYLASE RLPA-RELATED"/>
    <property type="match status" value="1"/>
</dbReference>
<evidence type="ECO:0000256" key="4">
    <source>
        <dbReference type="RuleBase" id="RU003495"/>
    </source>
</evidence>
<protein>
    <recommendedName>
        <fullName evidence="3">Endolytic peptidoglycan transglycosylase RlpA</fullName>
        <ecNumber evidence="3">4.2.2.-</ecNumber>
    </recommendedName>
</protein>
<dbReference type="Gene3D" id="2.40.40.10">
    <property type="entry name" value="RlpA-like domain"/>
    <property type="match status" value="1"/>
</dbReference>
<reference evidence="6 7" key="1">
    <citation type="journal article" date="2020" name="Microorganisms">
        <title>Osmotic Adaptation and Compatible Solute Biosynthesis of Phototrophic Bacteria as Revealed from Genome Analyses.</title>
        <authorList>
            <person name="Imhoff J.F."/>
            <person name="Rahn T."/>
            <person name="Kunzel S."/>
            <person name="Keller A."/>
            <person name="Neulinger S.C."/>
        </authorList>
    </citation>
    <scope>NUCLEOTIDE SEQUENCE [LARGE SCALE GENOMIC DNA]</scope>
    <source>
        <strain evidence="6 7">DSM 6210</strain>
    </source>
</reference>
<evidence type="ECO:0000256" key="2">
    <source>
        <dbReference type="ARBA" id="ARBA00023316"/>
    </source>
</evidence>
<keyword evidence="1 3" id="KW-0456">Lyase</keyword>
<keyword evidence="2 3" id="KW-0961">Cell wall biogenesis/degradation</keyword>
<proteinExistence type="inferred from homology"/>
<evidence type="ECO:0000259" key="5">
    <source>
        <dbReference type="Pfam" id="PF03330"/>
    </source>
</evidence>
<dbReference type="InterPro" id="IPR009009">
    <property type="entry name" value="RlpA-like_DPBB"/>
</dbReference>
<dbReference type="NCBIfam" id="TIGR00413">
    <property type="entry name" value="rlpA"/>
    <property type="match status" value="1"/>
</dbReference>
<dbReference type="InterPro" id="IPR012997">
    <property type="entry name" value="RplA"/>
</dbReference>
<dbReference type="InterPro" id="IPR034718">
    <property type="entry name" value="RlpA"/>
</dbReference>